<dbReference type="PANTHER" id="PTHR30222">
    <property type="entry name" value="SPERMIDINE/PUTRESCINE-BINDING PERIPLASMIC PROTEIN"/>
    <property type="match status" value="1"/>
</dbReference>
<dbReference type="PROSITE" id="PS51318">
    <property type="entry name" value="TAT"/>
    <property type="match status" value="1"/>
</dbReference>
<evidence type="ECO:0000256" key="4">
    <source>
        <dbReference type="ARBA" id="ARBA00022764"/>
    </source>
</evidence>
<protein>
    <submittedName>
        <fullName evidence="5">ABC transporter polyamine-binding protein PotD</fullName>
    </submittedName>
</protein>
<dbReference type="CDD" id="cd13590">
    <property type="entry name" value="PBP2_PotD_PotF_like"/>
    <property type="match status" value="1"/>
</dbReference>
<dbReference type="RefSeq" id="WP_048880116.1">
    <property type="nucleotide sequence ID" value="NZ_BANC01000112.1"/>
</dbReference>
<name>A0A0D6PKK0_9PROT</name>
<dbReference type="PANTHER" id="PTHR30222:SF17">
    <property type="entry name" value="SPERMIDINE_PUTRESCINE-BINDING PERIPLASMIC PROTEIN"/>
    <property type="match status" value="1"/>
</dbReference>
<dbReference type="Pfam" id="PF13416">
    <property type="entry name" value="SBP_bac_8"/>
    <property type="match status" value="1"/>
</dbReference>
<proteinExistence type="predicted"/>
<comment type="subcellular location">
    <subcellularLocation>
        <location evidence="1">Periplasm</location>
    </subcellularLocation>
</comment>
<dbReference type="Gene3D" id="3.40.190.10">
    <property type="entry name" value="Periplasmic binding protein-like II"/>
    <property type="match status" value="2"/>
</dbReference>
<keyword evidence="6" id="KW-1185">Reference proteome</keyword>
<comment type="caution">
    <text evidence="5">The sequence shown here is derived from an EMBL/GenBank/DDBJ whole genome shotgun (WGS) entry which is preliminary data.</text>
</comment>
<evidence type="ECO:0000256" key="1">
    <source>
        <dbReference type="ARBA" id="ARBA00004418"/>
    </source>
</evidence>
<dbReference type="AlphaFoldDB" id="A0A0D6PKK0"/>
<dbReference type="Proteomes" id="UP000032668">
    <property type="component" value="Unassembled WGS sequence"/>
</dbReference>
<evidence type="ECO:0000256" key="3">
    <source>
        <dbReference type="ARBA" id="ARBA00022729"/>
    </source>
</evidence>
<dbReference type="STRING" id="1120923.SAMN02746095_03261"/>
<dbReference type="PRINTS" id="PR00909">
    <property type="entry name" value="SPERMDNBNDNG"/>
</dbReference>
<sequence length="408" mass="45932">MSQDDKTGQNSTQAFYRGLTQPRLTRQNFMRGAGAAMMAALAPQIAHAEKVKDWKAWWAKQKPTKDFVFANWPYYIDVTSNGKDHPSLDTFTKDTGIHVKYMEVIQNNAPFYAQIAPVLKSGAPTGYDLIVMTNGWYLTELLMQNFLIPIWKEKVPNFAKYASPAVVNPPYDPGNKHTMVWQSGITGIAYNPKMTKREINSFDDLWDPAFAGHIGMMSDTTELGSAAMLKLGINPTTSTPDDWKKAAAVLKEQKDKGLVRQYYDQSYINALENGDIWITQAWSGDIFQAHSKGYKDLQFVIPKQGAMIWHDNMAIPVGAKNPLSALAWMNYYYTPEAAGVIEDYINYICPVPAAKDYILNVIKDPDVANSPLVFPSASELAKVHEFYPFKSYGDYQTWNNTFNPIIQG</sequence>
<keyword evidence="4" id="KW-0574">Periplasm</keyword>
<reference evidence="5 6" key="1">
    <citation type="submission" date="2012-11" db="EMBL/GenBank/DDBJ databases">
        <title>Whole genome sequence of Acidocella aminolytica 101 = DSM 11237.</title>
        <authorList>
            <person name="Azuma Y."/>
            <person name="Higashiura N."/>
            <person name="Hirakawa H."/>
            <person name="Matsushita K."/>
        </authorList>
    </citation>
    <scope>NUCLEOTIDE SEQUENCE [LARGE SCALE GENOMIC DNA]</scope>
    <source>
        <strain evidence="6">101 / DSM 11237</strain>
    </source>
</reference>
<accession>A0A0D6PKK0</accession>
<dbReference type="InterPro" id="IPR006311">
    <property type="entry name" value="TAT_signal"/>
</dbReference>
<dbReference type="EMBL" id="BANC01000112">
    <property type="protein sequence ID" value="GAN81728.1"/>
    <property type="molecule type" value="Genomic_DNA"/>
</dbReference>
<dbReference type="GO" id="GO:0015846">
    <property type="term" value="P:polyamine transport"/>
    <property type="evidence" value="ECO:0007669"/>
    <property type="project" value="InterPro"/>
</dbReference>
<dbReference type="InterPro" id="IPR001188">
    <property type="entry name" value="Sperm_putr-bd"/>
</dbReference>
<dbReference type="GO" id="GO:0042597">
    <property type="term" value="C:periplasmic space"/>
    <property type="evidence" value="ECO:0007669"/>
    <property type="project" value="UniProtKB-SubCell"/>
</dbReference>
<dbReference type="OrthoDB" id="6776301at2"/>
<keyword evidence="2" id="KW-0813">Transport</keyword>
<organism evidence="5 6">
    <name type="scientific">Acidocella aminolytica 101 = DSM 11237</name>
    <dbReference type="NCBI Taxonomy" id="1120923"/>
    <lineage>
        <taxon>Bacteria</taxon>
        <taxon>Pseudomonadati</taxon>
        <taxon>Pseudomonadota</taxon>
        <taxon>Alphaproteobacteria</taxon>
        <taxon>Acetobacterales</taxon>
        <taxon>Acidocellaceae</taxon>
        <taxon>Acidocella</taxon>
    </lineage>
</organism>
<dbReference type="GO" id="GO:0019808">
    <property type="term" value="F:polyamine binding"/>
    <property type="evidence" value="ECO:0007669"/>
    <property type="project" value="InterPro"/>
</dbReference>
<evidence type="ECO:0000313" key="5">
    <source>
        <dbReference type="EMBL" id="GAN81728.1"/>
    </source>
</evidence>
<dbReference type="SUPFAM" id="SSF53850">
    <property type="entry name" value="Periplasmic binding protein-like II"/>
    <property type="match status" value="1"/>
</dbReference>
<evidence type="ECO:0000313" key="6">
    <source>
        <dbReference type="Proteomes" id="UP000032668"/>
    </source>
</evidence>
<dbReference type="InterPro" id="IPR006059">
    <property type="entry name" value="SBP"/>
</dbReference>
<gene>
    <name evidence="5" type="ORF">Aam_114_015</name>
</gene>
<evidence type="ECO:0000256" key="2">
    <source>
        <dbReference type="ARBA" id="ARBA00022448"/>
    </source>
</evidence>
<keyword evidence="3" id="KW-0732">Signal</keyword>